<evidence type="ECO:0000259" key="4">
    <source>
        <dbReference type="PROSITE" id="PS50886"/>
    </source>
</evidence>
<organism evidence="5 6">
    <name type="scientific">Ceratodon purpureus</name>
    <name type="common">Fire moss</name>
    <name type="synonym">Dicranum purpureum</name>
    <dbReference type="NCBI Taxonomy" id="3225"/>
    <lineage>
        <taxon>Eukaryota</taxon>
        <taxon>Viridiplantae</taxon>
        <taxon>Streptophyta</taxon>
        <taxon>Embryophyta</taxon>
        <taxon>Bryophyta</taxon>
        <taxon>Bryophytina</taxon>
        <taxon>Bryopsida</taxon>
        <taxon>Dicranidae</taxon>
        <taxon>Pseudoditrichales</taxon>
        <taxon>Ditrichaceae</taxon>
        <taxon>Ceratodon</taxon>
    </lineage>
</organism>
<sequence>MALACSASPVAAQLQQSLSLSVSRGGAAPASHGVSWASSFGSARVFYSAQIRSEGLQRRKSALGLHVRGHTETAEVPETTDRVACPAVKPEIDPSVFESVDVRVGLITDAKPVQDAEMTAKRGKPTMSRKFLQLTVDIGCEQRTVISECKYVMDVEDAVGKKVLFVANLPPTEIDGIMSHGALLTGFNYDPTPMPRSFKVILPGLGRLPPGSQVKGACFP</sequence>
<protein>
    <recommendedName>
        <fullName evidence="4">tRNA-binding domain-containing protein</fullName>
    </recommendedName>
</protein>
<dbReference type="PANTHER" id="PTHR11586">
    <property type="entry name" value="TRNA-AMINOACYLATION COFACTOR ARC1 FAMILY MEMBER"/>
    <property type="match status" value="1"/>
</dbReference>
<dbReference type="Pfam" id="PF01588">
    <property type="entry name" value="tRNA_bind"/>
    <property type="match status" value="1"/>
</dbReference>
<evidence type="ECO:0000256" key="1">
    <source>
        <dbReference type="ARBA" id="ARBA00022555"/>
    </source>
</evidence>
<evidence type="ECO:0000256" key="3">
    <source>
        <dbReference type="PROSITE-ProRule" id="PRU00209"/>
    </source>
</evidence>
<dbReference type="SUPFAM" id="SSF50249">
    <property type="entry name" value="Nucleic acid-binding proteins"/>
    <property type="match status" value="1"/>
</dbReference>
<keyword evidence="6" id="KW-1185">Reference proteome</keyword>
<evidence type="ECO:0000313" key="5">
    <source>
        <dbReference type="EMBL" id="KAG0578899.1"/>
    </source>
</evidence>
<dbReference type="OrthoDB" id="1896555at2759"/>
<keyword evidence="1 3" id="KW-0820">tRNA-binding</keyword>
<proteinExistence type="predicted"/>
<dbReference type="Proteomes" id="UP000822688">
    <property type="component" value="Chromosome 4"/>
</dbReference>
<reference evidence="5" key="1">
    <citation type="submission" date="2020-06" db="EMBL/GenBank/DDBJ databases">
        <title>WGS assembly of Ceratodon purpureus strain R40.</title>
        <authorList>
            <person name="Carey S.B."/>
            <person name="Jenkins J."/>
            <person name="Shu S."/>
            <person name="Lovell J.T."/>
            <person name="Sreedasyam A."/>
            <person name="Maumus F."/>
            <person name="Tiley G.P."/>
            <person name="Fernandez-Pozo N."/>
            <person name="Barry K."/>
            <person name="Chen C."/>
            <person name="Wang M."/>
            <person name="Lipzen A."/>
            <person name="Daum C."/>
            <person name="Saski C.A."/>
            <person name="Payton A.C."/>
            <person name="Mcbreen J.C."/>
            <person name="Conrad R.E."/>
            <person name="Kollar L.M."/>
            <person name="Olsson S."/>
            <person name="Huttunen S."/>
            <person name="Landis J.B."/>
            <person name="Wickett N.J."/>
            <person name="Johnson M.G."/>
            <person name="Rensing S.A."/>
            <person name="Grimwood J."/>
            <person name="Schmutz J."/>
            <person name="Mcdaniel S.F."/>
        </authorList>
    </citation>
    <scope>NUCLEOTIDE SEQUENCE</scope>
    <source>
        <strain evidence="5">R40</strain>
    </source>
</reference>
<dbReference type="EMBL" id="CM026424">
    <property type="protein sequence ID" value="KAG0578899.1"/>
    <property type="molecule type" value="Genomic_DNA"/>
</dbReference>
<gene>
    <name evidence="5" type="ORF">KC19_4G058200</name>
</gene>
<dbReference type="AlphaFoldDB" id="A0A8T0I7H0"/>
<evidence type="ECO:0000313" key="6">
    <source>
        <dbReference type="Proteomes" id="UP000822688"/>
    </source>
</evidence>
<feature type="domain" description="TRNA-binding" evidence="4">
    <location>
        <begin position="96"/>
        <end position="215"/>
    </location>
</feature>
<evidence type="ECO:0000256" key="2">
    <source>
        <dbReference type="ARBA" id="ARBA00022884"/>
    </source>
</evidence>
<dbReference type="GO" id="GO:0000049">
    <property type="term" value="F:tRNA binding"/>
    <property type="evidence" value="ECO:0007669"/>
    <property type="project" value="UniProtKB-UniRule"/>
</dbReference>
<dbReference type="PROSITE" id="PS50886">
    <property type="entry name" value="TRBD"/>
    <property type="match status" value="1"/>
</dbReference>
<comment type="caution">
    <text evidence="5">The sequence shown here is derived from an EMBL/GenBank/DDBJ whole genome shotgun (WGS) entry which is preliminary data.</text>
</comment>
<dbReference type="InterPro" id="IPR012340">
    <property type="entry name" value="NA-bd_OB-fold"/>
</dbReference>
<dbReference type="InterPro" id="IPR002547">
    <property type="entry name" value="tRNA-bd_dom"/>
</dbReference>
<dbReference type="Gene3D" id="2.40.50.140">
    <property type="entry name" value="Nucleic acid-binding proteins"/>
    <property type="match status" value="1"/>
</dbReference>
<name>A0A8T0I7H0_CERPU</name>
<dbReference type="PANTHER" id="PTHR11586:SF37">
    <property type="entry name" value="TRNA-BINDING DOMAIN-CONTAINING PROTEIN"/>
    <property type="match status" value="1"/>
</dbReference>
<accession>A0A8T0I7H0</accession>
<dbReference type="InterPro" id="IPR051270">
    <property type="entry name" value="Tyrosine-tRNA_ligase_regulator"/>
</dbReference>
<keyword evidence="2 3" id="KW-0694">RNA-binding</keyword>